<dbReference type="SUPFAM" id="SSF88713">
    <property type="entry name" value="Glycoside hydrolase/deacetylase"/>
    <property type="match status" value="1"/>
</dbReference>
<comment type="caution">
    <text evidence="6">The sequence shown here is derived from an EMBL/GenBank/DDBJ whole genome shotgun (WGS) entry which is preliminary data.</text>
</comment>
<dbReference type="RefSeq" id="WP_147851975.1">
    <property type="nucleotide sequence ID" value="NZ_DATAJT010000165.1"/>
</dbReference>
<dbReference type="OrthoDB" id="9787041at2"/>
<reference evidence="6 7" key="1">
    <citation type="submission" date="2019-06" db="EMBL/GenBank/DDBJ databases">
        <title>New taxonomy in bacterial strain CC-CFT640, isolated from vineyard.</title>
        <authorList>
            <person name="Lin S.-Y."/>
            <person name="Tsai C.-F."/>
            <person name="Young C.-C."/>
        </authorList>
    </citation>
    <scope>NUCLEOTIDE SEQUENCE [LARGE SCALE GENOMIC DNA]</scope>
    <source>
        <strain evidence="6 7">CC-CFT640</strain>
    </source>
</reference>
<evidence type="ECO:0000259" key="5">
    <source>
        <dbReference type="PROSITE" id="PS51677"/>
    </source>
</evidence>
<dbReference type="GO" id="GO:0005975">
    <property type="term" value="P:carbohydrate metabolic process"/>
    <property type="evidence" value="ECO:0007669"/>
    <property type="project" value="InterPro"/>
</dbReference>
<comment type="similarity">
    <text evidence="2">Belongs to the polysaccharide deacetylase family.</text>
</comment>
<comment type="function">
    <text evidence="1">Is involved in generating a small heat-stable compound (Nod), an acylated oligomer of N-acetylglucosamine, that stimulates mitosis in various plant protoplasts.</text>
</comment>
<dbReference type="InterPro" id="IPR002509">
    <property type="entry name" value="NODB_dom"/>
</dbReference>
<dbReference type="GO" id="GO:0016810">
    <property type="term" value="F:hydrolase activity, acting on carbon-nitrogen (but not peptide) bonds"/>
    <property type="evidence" value="ECO:0007669"/>
    <property type="project" value="InterPro"/>
</dbReference>
<dbReference type="InterPro" id="IPR011330">
    <property type="entry name" value="Glyco_hydro/deAcase_b/a-brl"/>
</dbReference>
<organism evidence="6 7">
    <name type="scientific">Vineibacter terrae</name>
    <dbReference type="NCBI Taxonomy" id="2586908"/>
    <lineage>
        <taxon>Bacteria</taxon>
        <taxon>Pseudomonadati</taxon>
        <taxon>Pseudomonadota</taxon>
        <taxon>Alphaproteobacteria</taxon>
        <taxon>Hyphomicrobiales</taxon>
        <taxon>Vineibacter</taxon>
    </lineage>
</organism>
<dbReference type="Gene3D" id="3.20.20.370">
    <property type="entry name" value="Glycoside hydrolase/deacetylase"/>
    <property type="match status" value="1"/>
</dbReference>
<evidence type="ECO:0000256" key="2">
    <source>
        <dbReference type="ARBA" id="ARBA00010973"/>
    </source>
</evidence>
<evidence type="ECO:0000313" key="6">
    <source>
        <dbReference type="EMBL" id="TXL69939.1"/>
    </source>
</evidence>
<keyword evidence="7" id="KW-1185">Reference proteome</keyword>
<dbReference type="PROSITE" id="PS51677">
    <property type="entry name" value="NODB"/>
    <property type="match status" value="1"/>
</dbReference>
<dbReference type="Proteomes" id="UP000321638">
    <property type="component" value="Unassembled WGS sequence"/>
</dbReference>
<accession>A0A5C8P849</accession>
<sequence>MTIRRDLRGYGRNRPTIIWPNGARVAVSLAVNFEEGGERSIEDGDAENEPFGEVISVQPPGIRDLVQEQVFDYGMRAGLWRFLDALEARRFGATFMMCGRTVERVPDLARAVTDAGHEPAVHGWRWVAHSRYTDPQTEKADIIRTRDTIAAATQVKPVGFMSRGGQSAWTRSLLAELGFAYDSNALNDDLPYWDVLDTGQRMLVLPYGFDTNDMKFFHPNGFVEPDQFSRYVGAALDVLAEEAAAGRSSMLSVGFHLRICGRPARFAAVQAILRKLAAMGDSIWVARRTEIAAHFRKMHPMDT</sequence>
<dbReference type="PANTHER" id="PTHR43123">
    <property type="entry name" value="POLYSACCHARIDE DEACETYLASE-RELATED"/>
    <property type="match status" value="1"/>
</dbReference>
<evidence type="ECO:0000313" key="7">
    <source>
        <dbReference type="Proteomes" id="UP000321638"/>
    </source>
</evidence>
<dbReference type="Pfam" id="PF01522">
    <property type="entry name" value="Polysacc_deac_1"/>
    <property type="match status" value="1"/>
</dbReference>
<name>A0A5C8P849_9HYPH</name>
<gene>
    <name evidence="6" type="ORF">FHP25_36650</name>
</gene>
<evidence type="ECO:0000256" key="4">
    <source>
        <dbReference type="ARBA" id="ARBA00032976"/>
    </source>
</evidence>
<protein>
    <recommendedName>
        <fullName evidence="3">Chitooligosaccharide deacetylase</fullName>
    </recommendedName>
    <alternativeName>
        <fullName evidence="4">Nodulation protein B</fullName>
    </alternativeName>
</protein>
<dbReference type="PANTHER" id="PTHR43123:SF1">
    <property type="entry name" value="POLYSACCHARIDE DEACETYLASE-RELATED"/>
    <property type="match status" value="1"/>
</dbReference>
<evidence type="ECO:0000256" key="3">
    <source>
        <dbReference type="ARBA" id="ARBA00020071"/>
    </source>
</evidence>
<proteinExistence type="inferred from homology"/>
<evidence type="ECO:0000256" key="1">
    <source>
        <dbReference type="ARBA" id="ARBA00003236"/>
    </source>
</evidence>
<dbReference type="AlphaFoldDB" id="A0A5C8P849"/>
<dbReference type="EMBL" id="VDUZ01000068">
    <property type="protein sequence ID" value="TXL69939.1"/>
    <property type="molecule type" value="Genomic_DNA"/>
</dbReference>
<feature type="domain" description="NodB homology" evidence="5">
    <location>
        <begin position="65"/>
        <end position="286"/>
    </location>
</feature>